<evidence type="ECO:0000313" key="3">
    <source>
        <dbReference type="EMBL" id="OIQ50437.1"/>
    </source>
</evidence>
<dbReference type="Proteomes" id="UP000181901">
    <property type="component" value="Unassembled WGS sequence"/>
</dbReference>
<dbReference type="RefSeq" id="WP_071545878.1">
    <property type="nucleotide sequence ID" value="NZ_LKAQ01000004.1"/>
</dbReference>
<keyword evidence="2" id="KW-1133">Transmembrane helix</keyword>
<keyword evidence="1" id="KW-0175">Coiled coil</keyword>
<evidence type="ECO:0000313" key="4">
    <source>
        <dbReference type="Proteomes" id="UP000181901"/>
    </source>
</evidence>
<keyword evidence="2" id="KW-0472">Membrane</keyword>
<dbReference type="EMBL" id="LKAQ01000004">
    <property type="protein sequence ID" value="OIQ50437.1"/>
    <property type="molecule type" value="Genomic_DNA"/>
</dbReference>
<keyword evidence="2" id="KW-0812">Transmembrane</keyword>
<gene>
    <name evidence="3" type="ORF">BerOc1_02369</name>
</gene>
<proteinExistence type="predicted"/>
<dbReference type="AlphaFoldDB" id="A0A1J5MUZ4"/>
<sequence length="203" mass="24286">MSRVNELLQRIEELQAELEQELRAKREDLEFTIRQRKVSFTREVREKQREFLKKWLDYVYDSGPLIILTIPIIWGALIPCVVLDVAVTVYQFICFPIYGIPFARRRDYVVIDRQHLGYLNWLEKLNCMYCGYFNGVMSYVREVAARTEQYWCPVRHARPVKSVHAHYRTFFEYGDAQGYREGLEPAREKLARKLREDLLGKKK</sequence>
<feature type="coiled-coil region" evidence="1">
    <location>
        <begin position="1"/>
        <end position="35"/>
    </location>
</feature>
<keyword evidence="4" id="KW-1185">Reference proteome</keyword>
<reference evidence="3 4" key="1">
    <citation type="submission" date="2015-09" db="EMBL/GenBank/DDBJ databases">
        <title>Genome of Desulfovibrio dechloracetivorans BerOc1, a mercury methylating strain isolated from highly hydrocarbons and metals contaminated coastal sediments.</title>
        <authorList>
            <person name="Goni Urriza M."/>
            <person name="Gassie C."/>
            <person name="Bouchez O."/>
            <person name="Klopp C."/>
            <person name="Ranchou-Peyruse A."/>
            <person name="Remy G."/>
        </authorList>
    </citation>
    <scope>NUCLEOTIDE SEQUENCE [LARGE SCALE GENOMIC DNA]</scope>
    <source>
        <strain evidence="3 4">BerOc1</strain>
    </source>
</reference>
<evidence type="ECO:0000256" key="2">
    <source>
        <dbReference type="SAM" id="Phobius"/>
    </source>
</evidence>
<dbReference type="OrthoDB" id="9795505at2"/>
<accession>A0A1J5MUZ4</accession>
<comment type="caution">
    <text evidence="3">The sequence shown here is derived from an EMBL/GenBank/DDBJ whole genome shotgun (WGS) entry which is preliminary data.</text>
</comment>
<feature type="transmembrane region" description="Helical" evidence="2">
    <location>
        <begin position="65"/>
        <end position="98"/>
    </location>
</feature>
<protein>
    <submittedName>
        <fullName evidence="3">Uncharacterized protein</fullName>
    </submittedName>
</protein>
<evidence type="ECO:0000256" key="1">
    <source>
        <dbReference type="SAM" id="Coils"/>
    </source>
</evidence>
<name>A0A1J5MUZ4_9BACT</name>
<organism evidence="3 4">
    <name type="scientific">Pseudodesulfovibrio hydrargyri</name>
    <dbReference type="NCBI Taxonomy" id="2125990"/>
    <lineage>
        <taxon>Bacteria</taxon>
        <taxon>Pseudomonadati</taxon>
        <taxon>Thermodesulfobacteriota</taxon>
        <taxon>Desulfovibrionia</taxon>
        <taxon>Desulfovibrionales</taxon>
        <taxon>Desulfovibrionaceae</taxon>
    </lineage>
</organism>